<dbReference type="Proteomes" id="UP000528286">
    <property type="component" value="Unassembled WGS sequence"/>
</dbReference>
<evidence type="ECO:0000313" key="2">
    <source>
        <dbReference type="EMBL" id="MBB4064641.1"/>
    </source>
</evidence>
<evidence type="ECO:0000259" key="1">
    <source>
        <dbReference type="Pfam" id="PF06568"/>
    </source>
</evidence>
<dbReference type="EMBL" id="JACIEZ010000003">
    <property type="protein sequence ID" value="MBB4064641.1"/>
    <property type="molecule type" value="Genomic_DNA"/>
</dbReference>
<protein>
    <submittedName>
        <fullName evidence="2">Uncharacterized protein YjiS (DUF1127 family)</fullName>
    </submittedName>
</protein>
<evidence type="ECO:0000313" key="3">
    <source>
        <dbReference type="Proteomes" id="UP000528286"/>
    </source>
</evidence>
<proteinExistence type="predicted"/>
<name>A0A7W6J667_9HYPH</name>
<feature type="domain" description="YjiS-like" evidence="1">
    <location>
        <begin position="43"/>
        <end position="75"/>
    </location>
</feature>
<accession>A0A7W6J667</accession>
<organism evidence="2 3">
    <name type="scientific">Gellertiella hungarica</name>
    <dbReference type="NCBI Taxonomy" id="1572859"/>
    <lineage>
        <taxon>Bacteria</taxon>
        <taxon>Pseudomonadati</taxon>
        <taxon>Pseudomonadota</taxon>
        <taxon>Alphaproteobacteria</taxon>
        <taxon>Hyphomicrobiales</taxon>
        <taxon>Rhizobiaceae</taxon>
        <taxon>Gellertiella</taxon>
    </lineage>
</organism>
<dbReference type="Pfam" id="PF06568">
    <property type="entry name" value="YjiS-like"/>
    <property type="match status" value="1"/>
</dbReference>
<keyword evidence="3" id="KW-1185">Reference proteome</keyword>
<comment type="caution">
    <text evidence="2">The sequence shown here is derived from an EMBL/GenBank/DDBJ whole genome shotgun (WGS) entry which is preliminary data.</text>
</comment>
<dbReference type="InterPro" id="IPR009506">
    <property type="entry name" value="YjiS-like"/>
</dbReference>
<sequence>MAQASENVLIVTPSSRGKARQIAVRHDRDGLFLAGWMRLVLFLRSWQEKRRSRRALDRLTADDLRDIGLTRDEARREYRKSFFIE</sequence>
<reference evidence="2 3" key="1">
    <citation type="submission" date="2020-08" db="EMBL/GenBank/DDBJ databases">
        <title>Genomic Encyclopedia of Type Strains, Phase IV (KMG-IV): sequencing the most valuable type-strain genomes for metagenomic binning, comparative biology and taxonomic classification.</title>
        <authorList>
            <person name="Goeker M."/>
        </authorList>
    </citation>
    <scope>NUCLEOTIDE SEQUENCE [LARGE SCALE GENOMIC DNA]</scope>
    <source>
        <strain evidence="2 3">DSM 29853</strain>
    </source>
</reference>
<dbReference type="RefSeq" id="WP_246365170.1">
    <property type="nucleotide sequence ID" value="NZ_JACIEZ010000003.1"/>
</dbReference>
<gene>
    <name evidence="2" type="ORF">GGR23_001828</name>
</gene>
<dbReference type="AlphaFoldDB" id="A0A7W6J667"/>